<dbReference type="AlphaFoldDB" id="A0A9P5YHL7"/>
<comment type="caution">
    <text evidence="1">The sequence shown here is derived from an EMBL/GenBank/DDBJ whole genome shotgun (WGS) entry which is preliminary data.</text>
</comment>
<dbReference type="Proteomes" id="UP000807469">
    <property type="component" value="Unassembled WGS sequence"/>
</dbReference>
<protein>
    <submittedName>
        <fullName evidence="1">Uncharacterized protein</fullName>
    </submittedName>
</protein>
<evidence type="ECO:0000313" key="1">
    <source>
        <dbReference type="EMBL" id="KAF9470043.1"/>
    </source>
</evidence>
<dbReference type="OrthoDB" id="3056352at2759"/>
<evidence type="ECO:0000313" key="2">
    <source>
        <dbReference type="Proteomes" id="UP000807469"/>
    </source>
</evidence>
<dbReference type="EMBL" id="MU156378">
    <property type="protein sequence ID" value="KAF9470043.1"/>
    <property type="molecule type" value="Genomic_DNA"/>
</dbReference>
<gene>
    <name evidence="1" type="ORF">BDN70DRAFT_902429</name>
</gene>
<organism evidence="1 2">
    <name type="scientific">Pholiota conissans</name>
    <dbReference type="NCBI Taxonomy" id="109636"/>
    <lineage>
        <taxon>Eukaryota</taxon>
        <taxon>Fungi</taxon>
        <taxon>Dikarya</taxon>
        <taxon>Basidiomycota</taxon>
        <taxon>Agaricomycotina</taxon>
        <taxon>Agaricomycetes</taxon>
        <taxon>Agaricomycetidae</taxon>
        <taxon>Agaricales</taxon>
        <taxon>Agaricineae</taxon>
        <taxon>Strophariaceae</taxon>
        <taxon>Pholiota</taxon>
    </lineage>
</organism>
<keyword evidence="2" id="KW-1185">Reference proteome</keyword>
<accession>A0A9P5YHL7</accession>
<reference evidence="1" key="1">
    <citation type="submission" date="2020-11" db="EMBL/GenBank/DDBJ databases">
        <authorList>
            <consortium name="DOE Joint Genome Institute"/>
            <person name="Ahrendt S."/>
            <person name="Riley R."/>
            <person name="Andreopoulos W."/>
            <person name="Labutti K."/>
            <person name="Pangilinan J."/>
            <person name="Ruiz-Duenas F.J."/>
            <person name="Barrasa J.M."/>
            <person name="Sanchez-Garcia M."/>
            <person name="Camarero S."/>
            <person name="Miyauchi S."/>
            <person name="Serrano A."/>
            <person name="Linde D."/>
            <person name="Babiker R."/>
            <person name="Drula E."/>
            <person name="Ayuso-Fernandez I."/>
            <person name="Pacheco R."/>
            <person name="Padilla G."/>
            <person name="Ferreira P."/>
            <person name="Barriuso J."/>
            <person name="Kellner H."/>
            <person name="Castanera R."/>
            <person name="Alfaro M."/>
            <person name="Ramirez L."/>
            <person name="Pisabarro A.G."/>
            <person name="Kuo A."/>
            <person name="Tritt A."/>
            <person name="Lipzen A."/>
            <person name="He G."/>
            <person name="Yan M."/>
            <person name="Ng V."/>
            <person name="Cullen D."/>
            <person name="Martin F."/>
            <person name="Rosso M.-N."/>
            <person name="Henrissat B."/>
            <person name="Hibbett D."/>
            <person name="Martinez A.T."/>
            <person name="Grigoriev I.V."/>
        </authorList>
    </citation>
    <scope>NUCLEOTIDE SEQUENCE</scope>
    <source>
        <strain evidence="1">CIRM-BRFM 674</strain>
    </source>
</reference>
<sequence length="179" mass="21043">MYISLCDSNFYPLVDRKTKYMTCDEKFAYRVEQGIPRTVDEWIAMGKMHTEAPIANPHKRGLSGEYPLWQDNVECILNVKRKGTTEAEGFILTLRIRVPPTTVYLLHYWQSPAVIVDQYLGGLDDKQSPNWLRTVDSECHFWQDRTVMLEMMRYFARKIVHNSRVSRRAQDWCSAMSIE</sequence>
<proteinExistence type="predicted"/>
<name>A0A9P5YHL7_9AGAR</name>